<proteinExistence type="predicted"/>
<dbReference type="EMBL" id="BDSP01000175">
    <property type="protein sequence ID" value="GAX21961.1"/>
    <property type="molecule type" value="Genomic_DNA"/>
</dbReference>
<gene>
    <name evidence="2" type="ORF">FisN_16Hh048</name>
</gene>
<evidence type="ECO:0000313" key="3">
    <source>
        <dbReference type="Proteomes" id="UP000198406"/>
    </source>
</evidence>
<comment type="caution">
    <text evidence="2">The sequence shown here is derived from an EMBL/GenBank/DDBJ whole genome shotgun (WGS) entry which is preliminary data.</text>
</comment>
<keyword evidence="3" id="KW-1185">Reference proteome</keyword>
<name>A0A1Z5K782_FISSO</name>
<evidence type="ECO:0000313" key="2">
    <source>
        <dbReference type="EMBL" id="GAX21961.1"/>
    </source>
</evidence>
<reference evidence="2 3" key="1">
    <citation type="journal article" date="2015" name="Plant Cell">
        <title>Oil accumulation by the oleaginous diatom Fistulifera solaris as revealed by the genome and transcriptome.</title>
        <authorList>
            <person name="Tanaka T."/>
            <person name="Maeda Y."/>
            <person name="Veluchamy A."/>
            <person name="Tanaka M."/>
            <person name="Abida H."/>
            <person name="Marechal E."/>
            <person name="Bowler C."/>
            <person name="Muto M."/>
            <person name="Sunaga Y."/>
            <person name="Tanaka M."/>
            <person name="Yoshino T."/>
            <person name="Taniguchi T."/>
            <person name="Fukuda Y."/>
            <person name="Nemoto M."/>
            <person name="Matsumoto M."/>
            <person name="Wong P.S."/>
            <person name="Aburatani S."/>
            <person name="Fujibuchi W."/>
        </authorList>
    </citation>
    <scope>NUCLEOTIDE SEQUENCE [LARGE SCALE GENOMIC DNA]</scope>
    <source>
        <strain evidence="2 3">JPCC DA0580</strain>
    </source>
</reference>
<feature type="region of interest" description="Disordered" evidence="1">
    <location>
        <begin position="95"/>
        <end position="115"/>
    </location>
</feature>
<evidence type="ECO:0000256" key="1">
    <source>
        <dbReference type="SAM" id="MobiDB-lite"/>
    </source>
</evidence>
<sequence>MVREEYHLGQDDTEIRQEKCAAFFGNLMHHCFQIACCLRICSFCVGCCAVDSAGGQECSQNGRRASRACFQIAWTLWRGIQSVRLLAAGCMVAQQSHELQKRPSSTPTTQKMDRG</sequence>
<organism evidence="2 3">
    <name type="scientific">Fistulifera solaris</name>
    <name type="common">Oleaginous diatom</name>
    <dbReference type="NCBI Taxonomy" id="1519565"/>
    <lineage>
        <taxon>Eukaryota</taxon>
        <taxon>Sar</taxon>
        <taxon>Stramenopiles</taxon>
        <taxon>Ochrophyta</taxon>
        <taxon>Bacillariophyta</taxon>
        <taxon>Bacillariophyceae</taxon>
        <taxon>Bacillariophycidae</taxon>
        <taxon>Naviculales</taxon>
        <taxon>Naviculaceae</taxon>
        <taxon>Fistulifera</taxon>
    </lineage>
</organism>
<dbReference type="InParanoid" id="A0A1Z5K782"/>
<dbReference type="OrthoDB" id="998115at2759"/>
<dbReference type="AlphaFoldDB" id="A0A1Z5K782"/>
<dbReference type="Proteomes" id="UP000198406">
    <property type="component" value="Unassembled WGS sequence"/>
</dbReference>
<accession>A0A1Z5K782</accession>
<protein>
    <submittedName>
        <fullName evidence="2">Uncharacterized protein</fullName>
    </submittedName>
</protein>